<evidence type="ECO:0000256" key="1">
    <source>
        <dbReference type="SAM" id="MobiDB-lite"/>
    </source>
</evidence>
<keyword evidence="3" id="KW-1185">Reference proteome</keyword>
<gene>
    <name evidence="2" type="ORF">EV421DRAFT_1899391</name>
</gene>
<dbReference type="Proteomes" id="UP001175226">
    <property type="component" value="Unassembled WGS sequence"/>
</dbReference>
<reference evidence="2" key="1">
    <citation type="submission" date="2023-06" db="EMBL/GenBank/DDBJ databases">
        <authorList>
            <consortium name="Lawrence Berkeley National Laboratory"/>
            <person name="Ahrendt S."/>
            <person name="Sahu N."/>
            <person name="Indic B."/>
            <person name="Wong-Bajracharya J."/>
            <person name="Merenyi Z."/>
            <person name="Ke H.-M."/>
            <person name="Monk M."/>
            <person name="Kocsube S."/>
            <person name="Drula E."/>
            <person name="Lipzen A."/>
            <person name="Balint B."/>
            <person name="Henrissat B."/>
            <person name="Andreopoulos B."/>
            <person name="Martin F.M."/>
            <person name="Harder C.B."/>
            <person name="Rigling D."/>
            <person name="Ford K.L."/>
            <person name="Foster G.D."/>
            <person name="Pangilinan J."/>
            <person name="Papanicolaou A."/>
            <person name="Barry K."/>
            <person name="LaButti K."/>
            <person name="Viragh M."/>
            <person name="Koriabine M."/>
            <person name="Yan M."/>
            <person name="Riley R."/>
            <person name="Champramary S."/>
            <person name="Plett K.L."/>
            <person name="Tsai I.J."/>
            <person name="Slot J."/>
            <person name="Sipos G."/>
            <person name="Plett J."/>
            <person name="Nagy L.G."/>
            <person name="Grigoriev I.V."/>
        </authorList>
    </citation>
    <scope>NUCLEOTIDE SEQUENCE</scope>
    <source>
        <strain evidence="2">FPL87.14</strain>
    </source>
</reference>
<protein>
    <submittedName>
        <fullName evidence="2">Uncharacterized protein</fullName>
    </submittedName>
</protein>
<dbReference type="EMBL" id="JAUEPT010000007">
    <property type="protein sequence ID" value="KAK0449905.1"/>
    <property type="molecule type" value="Genomic_DNA"/>
</dbReference>
<feature type="region of interest" description="Disordered" evidence="1">
    <location>
        <begin position="453"/>
        <end position="475"/>
    </location>
</feature>
<feature type="region of interest" description="Disordered" evidence="1">
    <location>
        <begin position="69"/>
        <end position="93"/>
    </location>
</feature>
<feature type="region of interest" description="Disordered" evidence="1">
    <location>
        <begin position="349"/>
        <end position="385"/>
    </location>
</feature>
<proteinExistence type="predicted"/>
<organism evidence="2 3">
    <name type="scientific">Armillaria borealis</name>
    <dbReference type="NCBI Taxonomy" id="47425"/>
    <lineage>
        <taxon>Eukaryota</taxon>
        <taxon>Fungi</taxon>
        <taxon>Dikarya</taxon>
        <taxon>Basidiomycota</taxon>
        <taxon>Agaricomycotina</taxon>
        <taxon>Agaricomycetes</taxon>
        <taxon>Agaricomycetidae</taxon>
        <taxon>Agaricales</taxon>
        <taxon>Marasmiineae</taxon>
        <taxon>Physalacriaceae</taxon>
        <taxon>Armillaria</taxon>
    </lineage>
</organism>
<evidence type="ECO:0000313" key="2">
    <source>
        <dbReference type="EMBL" id="KAK0449905.1"/>
    </source>
</evidence>
<sequence>MEARYGLRPHPPKVVPALIIQKCHKPTRHVPSSPLSSPLPSPPLEYRDFAVQASPFPPHPLRIFVDSAIQHPSPSPTSSLQKHRDLSSSLALPHSPLPSSEFENYQALQHPRCNTFQPVEPSHCSSPTSSENLMEARRQILAEYRSLCQQAMALRHNRYVLHVPNPDSGELEVFLAPARTLANGTKAPIPNYALHRYLLDHPEIKLYCLCAVADARSTPLPMKYIQFKNHMNVNVGQWAFACALSHSGCGYWVMYSQLVHMGDAYGLPQEALYDYSPDEHFFDDFSDFLPFEALYWSYCENAEQLSEEDELTNLLESSKSLGFTPASSPTKGGMTPRTWHHDLKDLAKKTQMPPGFTGNRSPTKTPTPRRPAPYPGPTRHPKGTFPSAKAIRAVRDVSPDEIINISSDEGDDGDDVIKEEHQEKIPAGAKKRSYSFSSIVKISDDEPAAKKTKTELFQEGSSRGAKSVKGKEKQSIHGSLTLPHIDFTNLPMASKAPMLWTLKTHGSYHSNVFLTLPAPPTLVLQDLLKTSTAFENDTATKYADDIDDIVALDSDSANEHIASELGPDILLNDLDDIPQHQAPRFTPIPIDPYKTPYRISHRNFKRSKCREASSPMPTARTIHKVILGSLACATADRVLESTLELPSLGMAHGGYATKVEKPFGAKKKYTVDELVKTRGFQYVSWDGKTPWPIVDQNGTIFAVLAGQPDDSTYLQAADDMYQIMEDKSHATNIKAKAKQPHRHGLFTGVNVGLSYGKGQQKPSMLKVHDDYQDFIGQLVLQPSVQWIATFASTAFNLWSPRLFAYYKDHLDRLHQYLGTMPLFPRSIFPCAGFNFGRFNPTAGAHLILWELKMVIEFPHAATVLIPSATITHSNTVPAPGDRQVSFMQFCAGGLLRWVDNGFRTEEALYGEDPEAYHHMQEAKYTRWQLGLGLYSSVDELLKLTHASE</sequence>
<name>A0AA39JVW4_9AGAR</name>
<feature type="compositionally biased region" description="Polar residues" evidence="1">
    <location>
        <begin position="70"/>
        <end position="80"/>
    </location>
</feature>
<dbReference type="AlphaFoldDB" id="A0AA39JVW4"/>
<comment type="caution">
    <text evidence="2">The sequence shown here is derived from an EMBL/GenBank/DDBJ whole genome shotgun (WGS) entry which is preliminary data.</text>
</comment>
<evidence type="ECO:0000313" key="3">
    <source>
        <dbReference type="Proteomes" id="UP001175226"/>
    </source>
</evidence>
<feature type="compositionally biased region" description="Pro residues" evidence="1">
    <location>
        <begin position="368"/>
        <end position="378"/>
    </location>
</feature>
<accession>A0AA39JVW4</accession>